<dbReference type="AlphaFoldDB" id="A0A2K2U7B9"/>
<dbReference type="EMBL" id="PPEL01000009">
    <property type="protein sequence ID" value="PNV66070.1"/>
    <property type="molecule type" value="Genomic_DNA"/>
</dbReference>
<dbReference type="PROSITE" id="PS50044">
    <property type="entry name" value="SIGMA54_3"/>
    <property type="match status" value="1"/>
</dbReference>
<protein>
    <recommendedName>
        <fullName evidence="1">RNA polymerase sigma factor 54 DNA-binding domain-containing protein</fullName>
    </recommendedName>
</protein>
<dbReference type="Proteomes" id="UP000236488">
    <property type="component" value="Unassembled WGS sequence"/>
</dbReference>
<dbReference type="InterPro" id="IPR000394">
    <property type="entry name" value="RNA_pol_sigma_54"/>
</dbReference>
<organism evidence="2 3">
    <name type="scientific">Rubneribacter badeniensis</name>
    <dbReference type="NCBI Taxonomy" id="2070688"/>
    <lineage>
        <taxon>Bacteria</taxon>
        <taxon>Bacillati</taxon>
        <taxon>Actinomycetota</taxon>
        <taxon>Coriobacteriia</taxon>
        <taxon>Eggerthellales</taxon>
        <taxon>Eggerthellaceae</taxon>
        <taxon>Rubneribacter</taxon>
    </lineage>
</organism>
<accession>A0A2K2U7B9</accession>
<dbReference type="InterPro" id="IPR007634">
    <property type="entry name" value="RNA_pol_sigma_54_DNA-bd"/>
</dbReference>
<evidence type="ECO:0000313" key="3">
    <source>
        <dbReference type="Proteomes" id="UP000236488"/>
    </source>
</evidence>
<dbReference type="PANTHER" id="PTHR32248:SF4">
    <property type="entry name" value="RNA POLYMERASE SIGMA-54 FACTOR"/>
    <property type="match status" value="1"/>
</dbReference>
<dbReference type="PRINTS" id="PR00045">
    <property type="entry name" value="SIGMA54FCT"/>
</dbReference>
<dbReference type="GO" id="GO:0016987">
    <property type="term" value="F:sigma factor activity"/>
    <property type="evidence" value="ECO:0007669"/>
    <property type="project" value="InterPro"/>
</dbReference>
<keyword evidence="3" id="KW-1185">Reference proteome</keyword>
<evidence type="ECO:0000259" key="1">
    <source>
        <dbReference type="Pfam" id="PF04552"/>
    </source>
</evidence>
<feature type="domain" description="RNA polymerase sigma factor 54 DNA-binding" evidence="1">
    <location>
        <begin position="42"/>
        <end position="173"/>
    </location>
</feature>
<gene>
    <name evidence="2" type="ORF">C2L80_03245</name>
</gene>
<dbReference type="Gene3D" id="1.10.10.60">
    <property type="entry name" value="Homeodomain-like"/>
    <property type="match status" value="1"/>
</dbReference>
<sequence length="175" mass="19899">MCLLTLRVVCADVFFPMAFADVLMVFGQRRSSMPDGELPIFMLSIAERLAERQKAFFMFGPRYRSEVTMGRVAEDLSLSVSTVSRAVKGSYVQCRWGVLPMRSLFSHSTIARPSADGDLRMVLRDIVANERSSHPLSDQKISEEFARRGVNLSRRTVARFRQELGIPSASERRYR</sequence>
<dbReference type="PANTHER" id="PTHR32248">
    <property type="entry name" value="RNA POLYMERASE SIGMA-54 FACTOR"/>
    <property type="match status" value="1"/>
</dbReference>
<evidence type="ECO:0000313" key="2">
    <source>
        <dbReference type="EMBL" id="PNV66070.1"/>
    </source>
</evidence>
<dbReference type="GO" id="GO:0001216">
    <property type="term" value="F:DNA-binding transcription activator activity"/>
    <property type="evidence" value="ECO:0007669"/>
    <property type="project" value="InterPro"/>
</dbReference>
<dbReference type="Pfam" id="PF04552">
    <property type="entry name" value="Sigma54_DBD"/>
    <property type="match status" value="1"/>
</dbReference>
<proteinExistence type="predicted"/>
<name>A0A2K2U7B9_9ACTN</name>
<reference evidence="2 3" key="1">
    <citation type="journal article" date="2018" name="Int. J. Syst. Evol. Microbiol.">
        <title>Rubneribacter badeniensis gen. nov., sp. nov. and Enteroscipio rubneri gen. nov., sp. nov., new members of the Eggerthellaceae isolated from human faeces.</title>
        <authorList>
            <person name="Danylec N."/>
            <person name="Gobl A."/>
            <person name="Stoll D.A."/>
            <person name="Hetzer B."/>
            <person name="Kulling S.E."/>
            <person name="Huch M."/>
        </authorList>
    </citation>
    <scope>NUCLEOTIDE SEQUENCE [LARGE SCALE GENOMIC DNA]</scope>
    <source>
        <strain evidence="2 3">ResAG-85</strain>
    </source>
</reference>
<comment type="caution">
    <text evidence="2">The sequence shown here is derived from an EMBL/GenBank/DDBJ whole genome shotgun (WGS) entry which is preliminary data.</text>
</comment>